<gene>
    <name evidence="7" type="ORF">V3390_03195</name>
</gene>
<keyword evidence="3" id="KW-1133">Transmembrane helix</keyword>
<proteinExistence type="inferred from homology"/>
<dbReference type="Pfam" id="PF25954">
    <property type="entry name" value="Beta-barrel_RND_2"/>
    <property type="match status" value="1"/>
</dbReference>
<dbReference type="SUPFAM" id="SSF111369">
    <property type="entry name" value="HlyD-like secretion proteins"/>
    <property type="match status" value="1"/>
</dbReference>
<keyword evidence="8" id="KW-1185">Reference proteome</keyword>
<feature type="domain" description="YknX-like C-terminal permuted SH3-like" evidence="6">
    <location>
        <begin position="348"/>
        <end position="413"/>
    </location>
</feature>
<reference evidence="7 8" key="1">
    <citation type="submission" date="2024-01" db="EMBL/GenBank/DDBJ databases">
        <title>Novel species of the genus Luteimonas isolated from rivers.</title>
        <authorList>
            <person name="Lu H."/>
        </authorList>
    </citation>
    <scope>NUCLEOTIDE SEQUENCE [LARGE SCALE GENOMIC DNA]</scope>
    <source>
        <strain evidence="7 8">FXH3W</strain>
    </source>
</reference>
<keyword evidence="3" id="KW-0812">Transmembrane</keyword>
<evidence type="ECO:0000259" key="6">
    <source>
        <dbReference type="Pfam" id="PF25989"/>
    </source>
</evidence>
<dbReference type="InterPro" id="IPR006143">
    <property type="entry name" value="RND_pump_MFP"/>
</dbReference>
<accession>A0ABU7UXP2</accession>
<dbReference type="Pfam" id="PF25917">
    <property type="entry name" value="BSH_RND"/>
    <property type="match status" value="1"/>
</dbReference>
<evidence type="ECO:0000256" key="2">
    <source>
        <dbReference type="SAM" id="MobiDB-lite"/>
    </source>
</evidence>
<feature type="domain" description="CusB-like beta-barrel" evidence="5">
    <location>
        <begin position="260"/>
        <end position="331"/>
    </location>
</feature>
<evidence type="ECO:0000313" key="7">
    <source>
        <dbReference type="EMBL" id="MEF2155237.1"/>
    </source>
</evidence>
<dbReference type="InterPro" id="IPR058792">
    <property type="entry name" value="Beta-barrel_RND_2"/>
</dbReference>
<evidence type="ECO:0000256" key="3">
    <source>
        <dbReference type="SAM" id="Phobius"/>
    </source>
</evidence>
<dbReference type="Proteomes" id="UP001356170">
    <property type="component" value="Unassembled WGS sequence"/>
</dbReference>
<dbReference type="PANTHER" id="PTHR30469">
    <property type="entry name" value="MULTIDRUG RESISTANCE PROTEIN MDTA"/>
    <property type="match status" value="1"/>
</dbReference>
<feature type="transmembrane region" description="Helical" evidence="3">
    <location>
        <begin position="31"/>
        <end position="51"/>
    </location>
</feature>
<dbReference type="InterPro" id="IPR058625">
    <property type="entry name" value="MdtA-like_BSH"/>
</dbReference>
<dbReference type="Pfam" id="PF25989">
    <property type="entry name" value="YknX_C"/>
    <property type="match status" value="1"/>
</dbReference>
<dbReference type="NCBIfam" id="TIGR01730">
    <property type="entry name" value="RND_mfp"/>
    <property type="match status" value="1"/>
</dbReference>
<dbReference type="Gene3D" id="2.40.30.170">
    <property type="match status" value="1"/>
</dbReference>
<dbReference type="Gene3D" id="1.10.287.470">
    <property type="entry name" value="Helix hairpin bin"/>
    <property type="match status" value="1"/>
</dbReference>
<evidence type="ECO:0000313" key="8">
    <source>
        <dbReference type="Proteomes" id="UP001356170"/>
    </source>
</evidence>
<dbReference type="Gene3D" id="2.40.50.100">
    <property type="match status" value="1"/>
</dbReference>
<feature type="domain" description="Multidrug resistance protein MdtA-like barrel-sandwich hybrid" evidence="4">
    <location>
        <begin position="90"/>
        <end position="236"/>
    </location>
</feature>
<dbReference type="PANTHER" id="PTHR30469:SF38">
    <property type="entry name" value="HLYD FAMILY SECRETION PROTEIN"/>
    <property type="match status" value="1"/>
</dbReference>
<dbReference type="Gene3D" id="2.40.420.20">
    <property type="match status" value="1"/>
</dbReference>
<evidence type="ECO:0000259" key="4">
    <source>
        <dbReference type="Pfam" id="PF25917"/>
    </source>
</evidence>
<sequence>MNTNADLLNSLKIDRNAPKRGGRKPDDRRKWWIIAGVAAVLVLTAIAYAVFGNRVTAVQTLEVEAAQGSGGAAATPGAVLDASGYIVARRIATVSSQVTGRVSKVLIEEGQQVTAGQVMATLDPIDANAQQELASAQVNAAAAQAGAIEAQLRDATANAARLSTLAGQQLVSRAQADQAIAQRDALRAQLNAIRRNTNVASAQLRIANRGVDHTVVRAPFSGVVIAKAAQPGEIVSPLSAGGGYTRTGIGTIVDMDSLEVEVEVGENFIGRVREGMPTETILNAYPDWKIPGHVIAVIPTADRGKATIKVRVSLDSRDTRVVPDMGARVSFFERAAPAGQPQAKPSVLVPQSAIVKRGSQSVAFVLTDGKANQTSVSTGRTIGDDIEVTAGLKAGDELILQPPETLKDGQRVQKSPDPKEPEEQ</sequence>
<organism evidence="7 8">
    <name type="scientific">Aquilutibacter rugosus</name>
    <dbReference type="NCBI Taxonomy" id="3115820"/>
    <lineage>
        <taxon>Bacteria</taxon>
        <taxon>Pseudomonadati</taxon>
        <taxon>Pseudomonadota</taxon>
        <taxon>Gammaproteobacteria</taxon>
        <taxon>Lysobacterales</taxon>
        <taxon>Lysobacteraceae</taxon>
        <taxon>Aquilutibacter</taxon>
    </lineage>
</organism>
<comment type="caution">
    <text evidence="7">The sequence shown here is derived from an EMBL/GenBank/DDBJ whole genome shotgun (WGS) entry which is preliminary data.</text>
</comment>
<comment type="similarity">
    <text evidence="1">Belongs to the membrane fusion protein (MFP) (TC 8.A.1) family.</text>
</comment>
<dbReference type="EMBL" id="JAZHBO010000001">
    <property type="protein sequence ID" value="MEF2155237.1"/>
    <property type="molecule type" value="Genomic_DNA"/>
</dbReference>
<keyword evidence="3" id="KW-0472">Membrane</keyword>
<feature type="compositionally biased region" description="Basic and acidic residues" evidence="2">
    <location>
        <begin position="405"/>
        <end position="424"/>
    </location>
</feature>
<dbReference type="InterPro" id="IPR058637">
    <property type="entry name" value="YknX-like_C"/>
</dbReference>
<evidence type="ECO:0000259" key="5">
    <source>
        <dbReference type="Pfam" id="PF25954"/>
    </source>
</evidence>
<feature type="region of interest" description="Disordered" evidence="2">
    <location>
        <begin position="400"/>
        <end position="424"/>
    </location>
</feature>
<protein>
    <submittedName>
        <fullName evidence="7">Efflux RND transporter periplasmic adaptor subunit</fullName>
    </submittedName>
</protein>
<name>A0ABU7UXP2_9GAMM</name>
<evidence type="ECO:0000256" key="1">
    <source>
        <dbReference type="ARBA" id="ARBA00009477"/>
    </source>
</evidence>
<dbReference type="RefSeq" id="WP_331703320.1">
    <property type="nucleotide sequence ID" value="NZ_JAZHBO010000001.1"/>
</dbReference>